<dbReference type="AlphaFoldDB" id="A0A430Q5N5"/>
<dbReference type="GO" id="GO:0061789">
    <property type="term" value="P:dense core granule priming"/>
    <property type="evidence" value="ECO:0007669"/>
    <property type="project" value="TreeGrafter"/>
</dbReference>
<dbReference type="GO" id="GO:0031594">
    <property type="term" value="C:neuromuscular junction"/>
    <property type="evidence" value="ECO:0007669"/>
    <property type="project" value="TreeGrafter"/>
</dbReference>
<dbReference type="GO" id="GO:0016082">
    <property type="term" value="P:synaptic vesicle priming"/>
    <property type="evidence" value="ECO:0007669"/>
    <property type="project" value="TreeGrafter"/>
</dbReference>
<dbReference type="Proteomes" id="UP000290809">
    <property type="component" value="Unassembled WGS sequence"/>
</dbReference>
<dbReference type="GO" id="GO:0008270">
    <property type="term" value="F:zinc ion binding"/>
    <property type="evidence" value="ECO:0007669"/>
    <property type="project" value="UniProtKB-KW"/>
</dbReference>
<dbReference type="InterPro" id="IPR027080">
    <property type="entry name" value="Unc-13"/>
</dbReference>
<feature type="non-terminal residue" evidence="5">
    <location>
        <position position="1"/>
    </location>
</feature>
<dbReference type="GO" id="GO:0019992">
    <property type="term" value="F:diacylglycerol binding"/>
    <property type="evidence" value="ECO:0007669"/>
    <property type="project" value="InterPro"/>
</dbReference>
<dbReference type="GO" id="GO:0035249">
    <property type="term" value="P:synaptic transmission, glutamatergic"/>
    <property type="evidence" value="ECO:0007669"/>
    <property type="project" value="TreeGrafter"/>
</dbReference>
<dbReference type="GO" id="GO:0098831">
    <property type="term" value="C:presynaptic active zone cytoplasmic component"/>
    <property type="evidence" value="ECO:0007669"/>
    <property type="project" value="TreeGrafter"/>
</dbReference>
<dbReference type="GO" id="GO:0017075">
    <property type="term" value="F:syntaxin-1 binding"/>
    <property type="evidence" value="ECO:0007669"/>
    <property type="project" value="TreeGrafter"/>
</dbReference>
<dbReference type="Gene3D" id="1.20.58.1100">
    <property type="match status" value="2"/>
</dbReference>
<dbReference type="Gene3D" id="1.10.357.50">
    <property type="match status" value="1"/>
</dbReference>
<reference evidence="5 6" key="1">
    <citation type="journal article" date="2019" name="PLoS Pathog.">
        <title>Genome sequence of the bovine parasite Schistosoma bovis Tanzania.</title>
        <authorList>
            <person name="Oey H."/>
            <person name="Zakrzewski M."/>
            <person name="Gobert G."/>
            <person name="Gravermann K."/>
            <person name="Stoye J."/>
            <person name="Jones M."/>
            <person name="Mcmanus D."/>
            <person name="Krause L."/>
        </authorList>
    </citation>
    <scope>NUCLEOTIDE SEQUENCE [LARGE SCALE GENOMIC DNA]</scope>
    <source>
        <strain evidence="5 6">TAN1997</strain>
    </source>
</reference>
<feature type="domain" description="MHD1" evidence="3">
    <location>
        <begin position="293"/>
        <end position="430"/>
    </location>
</feature>
<dbReference type="EMBL" id="QMKO01002613">
    <property type="protein sequence ID" value="RTG83009.1"/>
    <property type="molecule type" value="Genomic_DNA"/>
</dbReference>
<evidence type="ECO:0000313" key="6">
    <source>
        <dbReference type="Proteomes" id="UP000290809"/>
    </source>
</evidence>
<comment type="caution">
    <text evidence="5">The sequence shown here is derived from an EMBL/GenBank/DDBJ whole genome shotgun (WGS) entry which is preliminary data.</text>
</comment>
<gene>
    <name evidence="5" type="ORF">DC041_0006242</name>
</gene>
<keyword evidence="2" id="KW-0863">Zinc-finger</keyword>
<keyword evidence="6" id="KW-1185">Reference proteome</keyword>
<sequence length="834" mass="93685">SIFCYLCQENEPVFLPDQTYITQAQNNGNEAWRVYFNPIGQEIVDEFAIRYGIEPIFQAMTHFACLTAKYNCPGVPAQLSVLLANINAFYAHTTSSNSQTASERFSASNFGTVFPASQPERLIDLKSTVDLLTSITFFRLKVQELSSPPRTGQILRECIEACIHATYQCLCENVHDLYGKSLQATNTESGNTEFVSDNMNSGAGQSLIGELDQMDGMRSPTYWHRLITLVVSVLEDDRKHYAPVLNQFPHEINLGDMSAEMIWKCLSDDLANGLAQHTITAKYYFNNTEENILDSLSKVNKLRDSSKSTGQDKVVLKSGMNKIKSSDYMNLCFRVKCWFEGLVLIWLAENDEVSANYLRNAYDRDKQDGFQCSSEHVLYSNSVVDVFTQLNQCFDVIRKLECPDKQVEGQFFHRFSLTVEKVLLAYADRVLADFSTYKTDQRVACILYYHITNITGKDQNLESNTRDRLSALQGRLNEVVDKLAIQLTDQFEPGVRSHARECGKLLQKCRPSNGSDNTTGRGVSKEDEANECLQPLMDHFESILSILANVCDKTVLKRILKCRPSNGSDNTTGRGVSKEDEANECLQPLMDHFESILSILANVCDKTVLKRILKQLWRITMCNLEKLVVLPAVTDQKQLATGLLLSSNTSAKLIGGAQSLLSHVGSQVVQGKILSETTREPEKGLTPYQCELLGICLNTIRVYFHAGGRGVKRSFLDRSPELHSLRQVLALYSQATDELLRDFIATQTSQDYCFGRTDRLVGVTVLSLSRALNLGATPIRLPLGRRLHFTETGWTVLRVLSQRVNTDDVAREFVRAKSEYRATTENDNTVSVAQ</sequence>
<keyword evidence="1" id="KW-0677">Repeat</keyword>
<accession>A0A430Q5N5</accession>
<dbReference type="PANTHER" id="PTHR10480:SF12">
    <property type="entry name" value="UNC-13, ISOFORM E"/>
    <property type="match status" value="1"/>
</dbReference>
<proteinExistence type="predicted"/>
<dbReference type="SMART" id="SM01145">
    <property type="entry name" value="DUF1041"/>
    <property type="match status" value="1"/>
</dbReference>
<evidence type="ECO:0000259" key="3">
    <source>
        <dbReference type="PROSITE" id="PS51258"/>
    </source>
</evidence>
<feature type="domain" description="MHD2" evidence="4">
    <location>
        <begin position="583"/>
        <end position="743"/>
    </location>
</feature>
<dbReference type="InterPro" id="IPR014770">
    <property type="entry name" value="Munc13_1"/>
</dbReference>
<dbReference type="PROSITE" id="PS51259">
    <property type="entry name" value="MHD2"/>
    <property type="match status" value="1"/>
</dbReference>
<protein>
    <submittedName>
        <fullName evidence="5">Protein unc-13 A/B/C</fullName>
    </submittedName>
</protein>
<dbReference type="GO" id="GO:0099525">
    <property type="term" value="P:presynaptic dense core vesicle exocytosis"/>
    <property type="evidence" value="ECO:0007669"/>
    <property type="project" value="TreeGrafter"/>
</dbReference>
<keyword evidence="2" id="KW-0862">Zinc</keyword>
<dbReference type="InterPro" id="IPR014772">
    <property type="entry name" value="Munc13_dom-2"/>
</dbReference>
<evidence type="ECO:0000313" key="5">
    <source>
        <dbReference type="EMBL" id="RTG83009.1"/>
    </source>
</evidence>
<dbReference type="GO" id="GO:0016081">
    <property type="term" value="P:synaptic vesicle docking"/>
    <property type="evidence" value="ECO:0007669"/>
    <property type="project" value="TreeGrafter"/>
</dbReference>
<dbReference type="GO" id="GO:0042734">
    <property type="term" value="C:presynaptic membrane"/>
    <property type="evidence" value="ECO:0007669"/>
    <property type="project" value="TreeGrafter"/>
</dbReference>
<evidence type="ECO:0000259" key="4">
    <source>
        <dbReference type="PROSITE" id="PS51259"/>
    </source>
</evidence>
<dbReference type="InterPro" id="IPR010439">
    <property type="entry name" value="MUN_dom"/>
</dbReference>
<organism evidence="5 6">
    <name type="scientific">Schistosoma bovis</name>
    <name type="common">Blood fluke</name>
    <dbReference type="NCBI Taxonomy" id="6184"/>
    <lineage>
        <taxon>Eukaryota</taxon>
        <taxon>Metazoa</taxon>
        <taxon>Spiralia</taxon>
        <taxon>Lophotrochozoa</taxon>
        <taxon>Platyhelminthes</taxon>
        <taxon>Trematoda</taxon>
        <taxon>Digenea</taxon>
        <taxon>Strigeidida</taxon>
        <taxon>Schistosomatoidea</taxon>
        <taxon>Schistosomatidae</taxon>
        <taxon>Schistosoma</taxon>
    </lineage>
</organism>
<name>A0A430Q5N5_SCHBO</name>
<dbReference type="Pfam" id="PF06292">
    <property type="entry name" value="MUN"/>
    <property type="match status" value="2"/>
</dbReference>
<evidence type="ECO:0000256" key="2">
    <source>
        <dbReference type="ARBA" id="ARBA00022771"/>
    </source>
</evidence>
<dbReference type="GO" id="GO:0030672">
    <property type="term" value="C:synaptic vesicle membrane"/>
    <property type="evidence" value="ECO:0007669"/>
    <property type="project" value="TreeGrafter"/>
</dbReference>
<dbReference type="STRING" id="6184.A0A430Q5N5"/>
<dbReference type="PROSITE" id="PS51258">
    <property type="entry name" value="MHD1"/>
    <property type="match status" value="1"/>
</dbReference>
<dbReference type="GO" id="GO:0043195">
    <property type="term" value="C:terminal bouton"/>
    <property type="evidence" value="ECO:0007669"/>
    <property type="project" value="TreeGrafter"/>
</dbReference>
<evidence type="ECO:0000256" key="1">
    <source>
        <dbReference type="ARBA" id="ARBA00022737"/>
    </source>
</evidence>
<keyword evidence="2" id="KW-0479">Metal-binding</keyword>
<dbReference type="GO" id="GO:0005516">
    <property type="term" value="F:calmodulin binding"/>
    <property type="evidence" value="ECO:0007669"/>
    <property type="project" value="TreeGrafter"/>
</dbReference>
<dbReference type="PANTHER" id="PTHR10480">
    <property type="entry name" value="PROTEIN UNC-13 HOMOLOG"/>
    <property type="match status" value="1"/>
</dbReference>